<feature type="compositionally biased region" description="Polar residues" evidence="1">
    <location>
        <begin position="37"/>
        <end position="55"/>
    </location>
</feature>
<feature type="region of interest" description="Disordered" evidence="1">
    <location>
        <begin position="18"/>
        <end position="105"/>
    </location>
</feature>
<comment type="caution">
    <text evidence="2">The sequence shown here is derived from an EMBL/GenBank/DDBJ whole genome shotgun (WGS) entry which is preliminary data.</text>
</comment>
<proteinExistence type="predicted"/>
<keyword evidence="3" id="KW-1185">Reference proteome</keyword>
<organism evidence="2 3">
    <name type="scientific">Batillaria attramentaria</name>
    <dbReference type="NCBI Taxonomy" id="370345"/>
    <lineage>
        <taxon>Eukaryota</taxon>
        <taxon>Metazoa</taxon>
        <taxon>Spiralia</taxon>
        <taxon>Lophotrochozoa</taxon>
        <taxon>Mollusca</taxon>
        <taxon>Gastropoda</taxon>
        <taxon>Caenogastropoda</taxon>
        <taxon>Sorbeoconcha</taxon>
        <taxon>Cerithioidea</taxon>
        <taxon>Batillariidae</taxon>
        <taxon>Batillaria</taxon>
    </lineage>
</organism>
<protein>
    <submittedName>
        <fullName evidence="2">Uncharacterized protein</fullName>
    </submittedName>
</protein>
<accession>A0ABD0M2E5</accession>
<name>A0ABD0M2E5_9CAEN</name>
<dbReference type="EMBL" id="JACVVK020000008">
    <property type="protein sequence ID" value="KAK7505900.1"/>
    <property type="molecule type" value="Genomic_DNA"/>
</dbReference>
<dbReference type="AlphaFoldDB" id="A0ABD0M2E5"/>
<evidence type="ECO:0000256" key="1">
    <source>
        <dbReference type="SAM" id="MobiDB-lite"/>
    </source>
</evidence>
<sequence>MDAVSDYLDKMVAETLRIENGQSQEKGAEAEKEEFSPSRTAVSASCVGDQSLTKGRSSRNEPRSVNAGKKQHNDPYPTEKHRSEHEGDGASSEEAITLGCLHDDE</sequence>
<evidence type="ECO:0000313" key="3">
    <source>
        <dbReference type="Proteomes" id="UP001519460"/>
    </source>
</evidence>
<gene>
    <name evidence="2" type="ORF">BaRGS_00002622</name>
</gene>
<feature type="compositionally biased region" description="Basic and acidic residues" evidence="1">
    <location>
        <begin position="26"/>
        <end position="36"/>
    </location>
</feature>
<evidence type="ECO:0000313" key="2">
    <source>
        <dbReference type="EMBL" id="KAK7505900.1"/>
    </source>
</evidence>
<dbReference type="Proteomes" id="UP001519460">
    <property type="component" value="Unassembled WGS sequence"/>
</dbReference>
<feature type="compositionally biased region" description="Basic and acidic residues" evidence="1">
    <location>
        <begin position="71"/>
        <end position="88"/>
    </location>
</feature>
<reference evidence="2 3" key="1">
    <citation type="journal article" date="2023" name="Sci. Data">
        <title>Genome assembly of the Korean intertidal mud-creeper Batillaria attramentaria.</title>
        <authorList>
            <person name="Patra A.K."/>
            <person name="Ho P.T."/>
            <person name="Jun S."/>
            <person name="Lee S.J."/>
            <person name="Kim Y."/>
            <person name="Won Y.J."/>
        </authorList>
    </citation>
    <scope>NUCLEOTIDE SEQUENCE [LARGE SCALE GENOMIC DNA]</scope>
    <source>
        <strain evidence="2">Wonlab-2016</strain>
    </source>
</reference>